<dbReference type="Proteomes" id="UP000189670">
    <property type="component" value="Unassembled WGS sequence"/>
</dbReference>
<dbReference type="SUPFAM" id="SSF82771">
    <property type="entry name" value="GIY-YIG endonuclease"/>
    <property type="match status" value="1"/>
</dbReference>
<dbReference type="AlphaFoldDB" id="A0A1V1P4Q1"/>
<organism evidence="1 2">
    <name type="scientific">Candidatus Magnetoglobus multicellularis str. Araruama</name>
    <dbReference type="NCBI Taxonomy" id="890399"/>
    <lineage>
        <taxon>Bacteria</taxon>
        <taxon>Pseudomonadati</taxon>
        <taxon>Thermodesulfobacteriota</taxon>
        <taxon>Desulfobacteria</taxon>
        <taxon>Desulfobacterales</taxon>
        <taxon>Desulfobacteraceae</taxon>
        <taxon>Candidatus Magnetoglobus</taxon>
    </lineage>
</organism>
<proteinExistence type="predicted"/>
<sequence length="201" mass="23713">MEKEFNFTSEQHLKNFFSKYDESFFSAYELQLYAFFSLSISNKTYERVLSRLALIILTGKQNNELNLIIRYMQCVYNYGKPNDELKIEISKLFKKKKDYSNLKGKCGVYALYDEWMDNIIYIGRSDNLHYRIPQSVETHKAYAYQYWITRTSADAYVLEAYLINVHKPEFNQNSKANDDLTMVLEGKVKFKSKVIIAKGSK</sequence>
<dbReference type="EMBL" id="ATBP01000563">
    <property type="protein sequence ID" value="ETR69778.1"/>
    <property type="molecule type" value="Genomic_DNA"/>
</dbReference>
<comment type="caution">
    <text evidence="1">The sequence shown here is derived from an EMBL/GenBank/DDBJ whole genome shotgun (WGS) entry which is preliminary data.</text>
</comment>
<dbReference type="Gene3D" id="3.40.1440.10">
    <property type="entry name" value="GIY-YIG endonuclease"/>
    <property type="match status" value="1"/>
</dbReference>
<accession>A0A1V1P4Q1</accession>
<evidence type="ECO:0008006" key="3">
    <source>
        <dbReference type="Google" id="ProtNLM"/>
    </source>
</evidence>
<dbReference type="InterPro" id="IPR035901">
    <property type="entry name" value="GIY-YIG_endonuc_sf"/>
</dbReference>
<name>A0A1V1P4Q1_9BACT</name>
<evidence type="ECO:0000313" key="2">
    <source>
        <dbReference type="Proteomes" id="UP000189670"/>
    </source>
</evidence>
<reference evidence="2" key="1">
    <citation type="submission" date="2012-11" db="EMBL/GenBank/DDBJ databases">
        <authorList>
            <person name="Lucero-Rivera Y.E."/>
            <person name="Tovar-Ramirez D."/>
        </authorList>
    </citation>
    <scope>NUCLEOTIDE SEQUENCE [LARGE SCALE GENOMIC DNA]</scope>
    <source>
        <strain evidence="2">Araruama</strain>
    </source>
</reference>
<protein>
    <recommendedName>
        <fullName evidence="3">GIY-YIG domain-containing protein</fullName>
    </recommendedName>
</protein>
<evidence type="ECO:0000313" key="1">
    <source>
        <dbReference type="EMBL" id="ETR69778.1"/>
    </source>
</evidence>
<gene>
    <name evidence="1" type="ORF">OMM_03703</name>
</gene>